<evidence type="ECO:0000259" key="5">
    <source>
        <dbReference type="PROSITE" id="PS50949"/>
    </source>
</evidence>
<dbReference type="Pfam" id="PF00392">
    <property type="entry name" value="GntR"/>
    <property type="match status" value="1"/>
</dbReference>
<dbReference type="GO" id="GO:0003700">
    <property type="term" value="F:DNA-binding transcription factor activity"/>
    <property type="evidence" value="ECO:0007669"/>
    <property type="project" value="InterPro"/>
</dbReference>
<dbReference type="SMART" id="SM00866">
    <property type="entry name" value="UTRA"/>
    <property type="match status" value="1"/>
</dbReference>
<dbReference type="PANTHER" id="PTHR44846:SF1">
    <property type="entry name" value="MANNOSYL-D-GLYCERATE TRANSPORT_METABOLISM SYSTEM REPRESSOR MNGR-RELATED"/>
    <property type="match status" value="1"/>
</dbReference>
<dbReference type="GO" id="GO:0003677">
    <property type="term" value="F:DNA binding"/>
    <property type="evidence" value="ECO:0007669"/>
    <property type="project" value="UniProtKB-KW"/>
</dbReference>
<dbReference type="Gene3D" id="1.10.10.10">
    <property type="entry name" value="Winged helix-like DNA-binding domain superfamily/Winged helix DNA-binding domain"/>
    <property type="match status" value="1"/>
</dbReference>
<evidence type="ECO:0000256" key="1">
    <source>
        <dbReference type="ARBA" id="ARBA00023015"/>
    </source>
</evidence>
<evidence type="ECO:0000256" key="3">
    <source>
        <dbReference type="ARBA" id="ARBA00023163"/>
    </source>
</evidence>
<keyword evidence="1" id="KW-0805">Transcription regulation</keyword>
<dbReference type="EMBL" id="WUEY01000010">
    <property type="protein sequence ID" value="NEI72074.1"/>
    <property type="molecule type" value="Genomic_DNA"/>
</dbReference>
<evidence type="ECO:0000313" key="7">
    <source>
        <dbReference type="Proteomes" id="UP000483035"/>
    </source>
</evidence>
<dbReference type="InterPro" id="IPR011663">
    <property type="entry name" value="UTRA"/>
</dbReference>
<evidence type="ECO:0000313" key="6">
    <source>
        <dbReference type="EMBL" id="NEI72074.1"/>
    </source>
</evidence>
<dbReference type="SMART" id="SM00345">
    <property type="entry name" value="HTH_GNTR"/>
    <property type="match status" value="1"/>
</dbReference>
<dbReference type="InterPro" id="IPR028978">
    <property type="entry name" value="Chorismate_lyase_/UTRA_dom_sf"/>
</dbReference>
<dbReference type="AlphaFoldDB" id="A0A6L9U980"/>
<protein>
    <submittedName>
        <fullName evidence="6">UTRA domain-containing protein</fullName>
    </submittedName>
</protein>
<evidence type="ECO:0000256" key="2">
    <source>
        <dbReference type="ARBA" id="ARBA00023125"/>
    </source>
</evidence>
<dbReference type="PROSITE" id="PS50949">
    <property type="entry name" value="HTH_GNTR"/>
    <property type="match status" value="1"/>
</dbReference>
<accession>A0A6L9U980</accession>
<evidence type="ECO:0000256" key="4">
    <source>
        <dbReference type="SAM" id="MobiDB-lite"/>
    </source>
</evidence>
<dbReference type="Proteomes" id="UP000483035">
    <property type="component" value="Unassembled WGS sequence"/>
</dbReference>
<feature type="domain" description="HTH gntR-type" evidence="5">
    <location>
        <begin position="33"/>
        <end position="101"/>
    </location>
</feature>
<keyword evidence="3" id="KW-0804">Transcription</keyword>
<dbReference type="RefSeq" id="WP_348643496.1">
    <property type="nucleotide sequence ID" value="NZ_WUEY01000010.1"/>
</dbReference>
<dbReference type="Pfam" id="PF07702">
    <property type="entry name" value="UTRA"/>
    <property type="match status" value="1"/>
</dbReference>
<dbReference type="PANTHER" id="PTHR44846">
    <property type="entry name" value="MANNOSYL-D-GLYCERATE TRANSPORT/METABOLISM SYSTEM REPRESSOR MNGR-RELATED"/>
    <property type="match status" value="1"/>
</dbReference>
<feature type="region of interest" description="Disordered" evidence="4">
    <location>
        <begin position="1"/>
        <end position="22"/>
    </location>
</feature>
<dbReference type="GO" id="GO:0045892">
    <property type="term" value="P:negative regulation of DNA-templated transcription"/>
    <property type="evidence" value="ECO:0007669"/>
    <property type="project" value="TreeGrafter"/>
</dbReference>
<organism evidence="6 7">
    <name type="scientific">Rhizobium lusitanum</name>
    <dbReference type="NCBI Taxonomy" id="293958"/>
    <lineage>
        <taxon>Bacteria</taxon>
        <taxon>Pseudomonadati</taxon>
        <taxon>Pseudomonadota</taxon>
        <taxon>Alphaproteobacteria</taxon>
        <taxon>Hyphomicrobiales</taxon>
        <taxon>Rhizobiaceae</taxon>
        <taxon>Rhizobium/Agrobacterium group</taxon>
        <taxon>Rhizobium</taxon>
    </lineage>
</organism>
<dbReference type="SUPFAM" id="SSF46785">
    <property type="entry name" value="Winged helix' DNA-binding domain"/>
    <property type="match status" value="1"/>
</dbReference>
<sequence length="283" mass="31228">MDCRTGADGDEDNCRLAPHQTGTRRMMGSPIAGKLYMQVQYDLQRRISSGEFKAGELLPTEEQLCREYGVSRITLRRAFDGLVADLFVVRRQGVGTFVAALRDALQSVRLRAYLEDILALDRHLSFKLLNTATIPASAKVAERLRIPVGAGVCHENTIILQNDQPFMVGEGHFPASLVSAINPEDFASHEQPTERILRRAGVRIASGEQNIIAAAIPENFAAYLELAPATPVIAVERLYFDDRGAPVAFISGFYHPERYQLTADIVPRGGTAPQIIPLSKDRK</sequence>
<keyword evidence="2" id="KW-0238">DNA-binding</keyword>
<comment type="caution">
    <text evidence="6">The sequence shown here is derived from an EMBL/GenBank/DDBJ whole genome shotgun (WGS) entry which is preliminary data.</text>
</comment>
<dbReference type="InterPro" id="IPR036388">
    <property type="entry name" value="WH-like_DNA-bd_sf"/>
</dbReference>
<reference evidence="6 7" key="1">
    <citation type="submission" date="2019-12" db="EMBL/GenBank/DDBJ databases">
        <title>Rhizobium genotypes associated with high levels of biological nitrogen fixation by grain legumes in a temperate-maritime cropping system.</title>
        <authorList>
            <person name="Maluk M."/>
            <person name="Francesc Ferrando Molina F."/>
            <person name="Lopez Del Egido L."/>
            <person name="Lafos M."/>
            <person name="Langarica-Fuentes A."/>
            <person name="Gebre Yohannes G."/>
            <person name="Young M.W."/>
            <person name="Martin P."/>
            <person name="Gantlett R."/>
            <person name="Kenicer G."/>
            <person name="Hawes C."/>
            <person name="Begg G.S."/>
            <person name="Quilliam R.S."/>
            <person name="Squire G.R."/>
            <person name="Poole P.S."/>
            <person name="Young P.W."/>
            <person name="Iannetta P.M."/>
            <person name="James E.K."/>
        </authorList>
    </citation>
    <scope>NUCLEOTIDE SEQUENCE [LARGE SCALE GENOMIC DNA]</scope>
    <source>
        <strain evidence="6 7">JHI1118</strain>
    </source>
</reference>
<dbReference type="SUPFAM" id="SSF64288">
    <property type="entry name" value="Chorismate lyase-like"/>
    <property type="match status" value="1"/>
</dbReference>
<dbReference type="Gene3D" id="3.40.1410.10">
    <property type="entry name" value="Chorismate lyase-like"/>
    <property type="match status" value="1"/>
</dbReference>
<dbReference type="PRINTS" id="PR00035">
    <property type="entry name" value="HTHGNTR"/>
</dbReference>
<gene>
    <name evidence="6" type="ORF">GR212_21040</name>
</gene>
<dbReference type="InterPro" id="IPR036390">
    <property type="entry name" value="WH_DNA-bd_sf"/>
</dbReference>
<dbReference type="InterPro" id="IPR000524">
    <property type="entry name" value="Tscrpt_reg_HTH_GntR"/>
</dbReference>
<dbReference type="InterPro" id="IPR050679">
    <property type="entry name" value="Bact_HTH_transcr_reg"/>
</dbReference>
<proteinExistence type="predicted"/>
<name>A0A6L9U980_9HYPH</name>
<dbReference type="CDD" id="cd07377">
    <property type="entry name" value="WHTH_GntR"/>
    <property type="match status" value="1"/>
</dbReference>